<dbReference type="SUPFAM" id="SSF49899">
    <property type="entry name" value="Concanavalin A-like lectins/glucanases"/>
    <property type="match status" value="1"/>
</dbReference>
<dbReference type="AlphaFoldDB" id="A0ABD0NNX7"/>
<feature type="non-terminal residue" evidence="2">
    <location>
        <position position="1"/>
    </location>
</feature>
<dbReference type="Pfam" id="PF00622">
    <property type="entry name" value="SPRY"/>
    <property type="match status" value="1"/>
</dbReference>
<feature type="non-terminal residue" evidence="2">
    <location>
        <position position="127"/>
    </location>
</feature>
<dbReference type="InterPro" id="IPR006574">
    <property type="entry name" value="PRY"/>
</dbReference>
<organism evidence="2 3">
    <name type="scientific">Cirrhinus mrigala</name>
    <name type="common">Mrigala</name>
    <dbReference type="NCBI Taxonomy" id="683832"/>
    <lineage>
        <taxon>Eukaryota</taxon>
        <taxon>Metazoa</taxon>
        <taxon>Chordata</taxon>
        <taxon>Craniata</taxon>
        <taxon>Vertebrata</taxon>
        <taxon>Euteleostomi</taxon>
        <taxon>Actinopterygii</taxon>
        <taxon>Neopterygii</taxon>
        <taxon>Teleostei</taxon>
        <taxon>Ostariophysi</taxon>
        <taxon>Cypriniformes</taxon>
        <taxon>Cyprinidae</taxon>
        <taxon>Labeoninae</taxon>
        <taxon>Labeonini</taxon>
        <taxon>Cirrhinus</taxon>
    </lineage>
</organism>
<dbReference type="PRINTS" id="PR01407">
    <property type="entry name" value="BUTYPHLNCDUF"/>
</dbReference>
<dbReference type="PANTHER" id="PTHR24103">
    <property type="entry name" value="E3 UBIQUITIN-PROTEIN LIGASE TRIM"/>
    <property type="match status" value="1"/>
</dbReference>
<dbReference type="CDD" id="cd13733">
    <property type="entry name" value="SPRY_PRY_C-I_1"/>
    <property type="match status" value="1"/>
</dbReference>
<dbReference type="InterPro" id="IPR003877">
    <property type="entry name" value="SPRY_dom"/>
</dbReference>
<dbReference type="InterPro" id="IPR001870">
    <property type="entry name" value="B30.2/SPRY"/>
</dbReference>
<evidence type="ECO:0000259" key="1">
    <source>
        <dbReference type="PROSITE" id="PS50188"/>
    </source>
</evidence>
<accession>A0ABD0NNX7</accession>
<gene>
    <name evidence="2" type="ORF">M9458_039330</name>
</gene>
<proteinExistence type="predicted"/>
<sequence>YPYLILSSDGKNVRCGGTKRDVPDNPKRFHLSPCVLGKVGFSSRRFYFEVEVMGRTAWALGVARESINRKERITLRPCNGYWTVWLKNGDEYSARGDWPISLNLRVKPQQVGVFVDYQEGVVSFHDV</sequence>
<dbReference type="EMBL" id="JAMKFB020000020">
    <property type="protein sequence ID" value="KAL0163577.1"/>
    <property type="molecule type" value="Genomic_DNA"/>
</dbReference>
<feature type="domain" description="B30.2/SPRY" evidence="1">
    <location>
        <begin position="1"/>
        <end position="127"/>
    </location>
</feature>
<dbReference type="InterPro" id="IPR043136">
    <property type="entry name" value="B30.2/SPRY_sf"/>
</dbReference>
<name>A0ABD0NNX7_CIRMR</name>
<evidence type="ECO:0000313" key="2">
    <source>
        <dbReference type="EMBL" id="KAL0163577.1"/>
    </source>
</evidence>
<dbReference type="PROSITE" id="PS50188">
    <property type="entry name" value="B302_SPRY"/>
    <property type="match status" value="1"/>
</dbReference>
<dbReference type="Proteomes" id="UP001529510">
    <property type="component" value="Unassembled WGS sequence"/>
</dbReference>
<keyword evidence="3" id="KW-1185">Reference proteome</keyword>
<dbReference type="InterPro" id="IPR050143">
    <property type="entry name" value="TRIM/RBCC"/>
</dbReference>
<dbReference type="SMART" id="SM00589">
    <property type="entry name" value="PRY"/>
    <property type="match status" value="1"/>
</dbReference>
<dbReference type="InterPro" id="IPR003879">
    <property type="entry name" value="Butyrophylin_SPRY"/>
</dbReference>
<dbReference type="InterPro" id="IPR013320">
    <property type="entry name" value="ConA-like_dom_sf"/>
</dbReference>
<dbReference type="Pfam" id="PF13765">
    <property type="entry name" value="PRY"/>
    <property type="match status" value="1"/>
</dbReference>
<dbReference type="Gene3D" id="2.60.120.920">
    <property type="match status" value="1"/>
</dbReference>
<protein>
    <recommendedName>
        <fullName evidence="1">B30.2/SPRY domain-containing protein</fullName>
    </recommendedName>
</protein>
<comment type="caution">
    <text evidence="2">The sequence shown here is derived from an EMBL/GenBank/DDBJ whole genome shotgun (WGS) entry which is preliminary data.</text>
</comment>
<reference evidence="2 3" key="1">
    <citation type="submission" date="2024-05" db="EMBL/GenBank/DDBJ databases">
        <title>Genome sequencing and assembly of Indian major carp, Cirrhinus mrigala (Hamilton, 1822).</title>
        <authorList>
            <person name="Mohindra V."/>
            <person name="Chowdhury L.M."/>
            <person name="Lal K."/>
            <person name="Jena J.K."/>
        </authorList>
    </citation>
    <scope>NUCLEOTIDE SEQUENCE [LARGE SCALE GENOMIC DNA]</scope>
    <source>
        <strain evidence="2">CM1030</strain>
        <tissue evidence="2">Blood</tissue>
    </source>
</reference>
<evidence type="ECO:0000313" key="3">
    <source>
        <dbReference type="Proteomes" id="UP001529510"/>
    </source>
</evidence>